<accession>A0A3E2HQX1</accession>
<dbReference type="OrthoDB" id="3358017at2759"/>
<feature type="transmembrane region" description="Helical" evidence="5">
    <location>
        <begin position="201"/>
        <end position="221"/>
    </location>
</feature>
<comment type="caution">
    <text evidence="6">The sequence shown here is derived from an EMBL/GenBank/DDBJ whole genome shotgun (WGS) entry which is preliminary data.</text>
</comment>
<gene>
    <name evidence="6" type="ORF">B7463_g905</name>
</gene>
<reference evidence="6 7" key="1">
    <citation type="submission" date="2018-05" db="EMBL/GenBank/DDBJ databases">
        <title>Draft genome sequence of Scytalidium lignicola DSM 105466, a ubiquitous saprotrophic fungus.</title>
        <authorList>
            <person name="Buettner E."/>
            <person name="Gebauer A.M."/>
            <person name="Hofrichter M."/>
            <person name="Liers C."/>
            <person name="Kellner H."/>
        </authorList>
    </citation>
    <scope>NUCLEOTIDE SEQUENCE [LARGE SCALE GENOMIC DNA]</scope>
    <source>
        <strain evidence="6 7">DSM 105466</strain>
    </source>
</reference>
<dbReference type="STRING" id="5539.A0A3E2HQX1"/>
<keyword evidence="4 5" id="KW-0472">Membrane</keyword>
<dbReference type="AlphaFoldDB" id="A0A3E2HQX1"/>
<feature type="non-terminal residue" evidence="6">
    <location>
        <position position="1"/>
    </location>
</feature>
<evidence type="ECO:0000313" key="6">
    <source>
        <dbReference type="EMBL" id="RFU35431.1"/>
    </source>
</evidence>
<organism evidence="6 7">
    <name type="scientific">Scytalidium lignicola</name>
    <name type="common">Hyphomycete</name>
    <dbReference type="NCBI Taxonomy" id="5539"/>
    <lineage>
        <taxon>Eukaryota</taxon>
        <taxon>Fungi</taxon>
        <taxon>Dikarya</taxon>
        <taxon>Ascomycota</taxon>
        <taxon>Pezizomycotina</taxon>
        <taxon>Leotiomycetes</taxon>
        <taxon>Leotiomycetes incertae sedis</taxon>
        <taxon>Scytalidium</taxon>
    </lineage>
</organism>
<keyword evidence="3 5" id="KW-1133">Transmembrane helix</keyword>
<feature type="transmembrane region" description="Helical" evidence="5">
    <location>
        <begin position="158"/>
        <end position="181"/>
    </location>
</feature>
<proteinExistence type="predicted"/>
<dbReference type="GO" id="GO:0016020">
    <property type="term" value="C:membrane"/>
    <property type="evidence" value="ECO:0007669"/>
    <property type="project" value="UniProtKB-SubCell"/>
</dbReference>
<keyword evidence="2 5" id="KW-0812">Transmembrane</keyword>
<dbReference type="EMBL" id="NCSJ02000008">
    <property type="protein sequence ID" value="RFU35431.1"/>
    <property type="molecule type" value="Genomic_DNA"/>
</dbReference>
<evidence type="ECO:0000256" key="4">
    <source>
        <dbReference type="ARBA" id="ARBA00023136"/>
    </source>
</evidence>
<feature type="transmembrane region" description="Helical" evidence="5">
    <location>
        <begin position="119"/>
        <end position="138"/>
    </location>
</feature>
<dbReference type="OMA" id="TVIHIWQ"/>
<keyword evidence="7" id="KW-1185">Reference proteome</keyword>
<sequence length="300" mass="33327">MAAQDKFSFYLYDPSSAAAGIFITLFLLSTLCHAYQLFSKRTWYFIPFLIGGAFETVGYIGRMLSSKQTPGEWTLGPYIIQSLLILLAPALFAASIYMILGRIILLTDGESHSLVRSRWLTKVFVTGDVLSFLVQSGGGGMLAQAKKASTISLGQNMITAGLVVQVLFFGFFIVVSGVFHYRIALYPTARSASIELPWQKYLFVLYAAGVFIMIRSVFRIVEYVQGNDGYLLEHEAFIYVFDATLMFFTMLLFNILHPSRIIMKGNASIVEGSTYRTGSTTSVGYVMPAYSNKSPPPIQE</sequence>
<dbReference type="PANTHER" id="PTHR31465">
    <property type="entry name" value="PROTEIN RTA1-RELATED"/>
    <property type="match status" value="1"/>
</dbReference>
<feature type="transmembrane region" description="Helical" evidence="5">
    <location>
        <begin position="42"/>
        <end position="60"/>
    </location>
</feature>
<feature type="transmembrane region" description="Helical" evidence="5">
    <location>
        <begin position="16"/>
        <end position="35"/>
    </location>
</feature>
<feature type="transmembrane region" description="Helical" evidence="5">
    <location>
        <begin position="236"/>
        <end position="256"/>
    </location>
</feature>
<dbReference type="InterPro" id="IPR007568">
    <property type="entry name" value="RTA1"/>
</dbReference>
<name>A0A3E2HQX1_SCYLI</name>
<evidence type="ECO:0000256" key="3">
    <source>
        <dbReference type="ARBA" id="ARBA00022989"/>
    </source>
</evidence>
<feature type="transmembrane region" description="Helical" evidence="5">
    <location>
        <begin position="80"/>
        <end position="107"/>
    </location>
</feature>
<evidence type="ECO:0000256" key="5">
    <source>
        <dbReference type="SAM" id="Phobius"/>
    </source>
</evidence>
<protein>
    <submittedName>
        <fullName evidence="6">Uncharacterized protein</fullName>
    </submittedName>
</protein>
<dbReference type="Proteomes" id="UP000258309">
    <property type="component" value="Unassembled WGS sequence"/>
</dbReference>
<evidence type="ECO:0000313" key="7">
    <source>
        <dbReference type="Proteomes" id="UP000258309"/>
    </source>
</evidence>
<feature type="non-terminal residue" evidence="6">
    <location>
        <position position="300"/>
    </location>
</feature>
<evidence type="ECO:0000256" key="1">
    <source>
        <dbReference type="ARBA" id="ARBA00004141"/>
    </source>
</evidence>
<evidence type="ECO:0000256" key="2">
    <source>
        <dbReference type="ARBA" id="ARBA00022692"/>
    </source>
</evidence>
<comment type="subcellular location">
    <subcellularLocation>
        <location evidence="1">Membrane</location>
        <topology evidence="1">Multi-pass membrane protein</topology>
    </subcellularLocation>
</comment>
<dbReference type="Pfam" id="PF04479">
    <property type="entry name" value="RTA1"/>
    <property type="match status" value="1"/>
</dbReference>
<dbReference type="PANTHER" id="PTHR31465:SF35">
    <property type="entry name" value="RTA1 DOMAIN PROTEIN-RELATED"/>
    <property type="match status" value="1"/>
</dbReference>